<evidence type="ECO:0000259" key="3">
    <source>
        <dbReference type="Pfam" id="PF25137"/>
    </source>
</evidence>
<proteinExistence type="predicted"/>
<dbReference type="Pfam" id="PF00465">
    <property type="entry name" value="Fe-ADH"/>
    <property type="match status" value="1"/>
</dbReference>
<dbReference type="PANTHER" id="PTHR11496:SF103">
    <property type="entry name" value="DEHYDROGENASE, PUTATIVE-RELATED"/>
    <property type="match status" value="1"/>
</dbReference>
<dbReference type="Gene3D" id="1.20.1090.10">
    <property type="entry name" value="Dehydroquinate synthase-like - alpha domain"/>
    <property type="match status" value="1"/>
</dbReference>
<dbReference type="SUPFAM" id="SSF56796">
    <property type="entry name" value="Dehydroquinate synthase-like"/>
    <property type="match status" value="1"/>
</dbReference>
<dbReference type="STRING" id="626523.GCWU000342_00134"/>
<dbReference type="EC" id="1.1.1.1" evidence="4"/>
<comment type="caution">
    <text evidence="4">The sequence shown here is derived from an EMBL/GenBank/DDBJ whole genome shotgun (WGS) entry which is preliminary data.</text>
</comment>
<dbReference type="PANTHER" id="PTHR11496">
    <property type="entry name" value="ALCOHOL DEHYDROGENASE"/>
    <property type="match status" value="1"/>
</dbReference>
<protein>
    <submittedName>
        <fullName evidence="4">Alcohol dehydrogenase, iron-dependent</fullName>
        <ecNumber evidence="4">1.1.1.1</ecNumber>
    </submittedName>
</protein>
<dbReference type="GO" id="GO:0046872">
    <property type="term" value="F:metal ion binding"/>
    <property type="evidence" value="ECO:0007669"/>
    <property type="project" value="InterPro"/>
</dbReference>
<evidence type="ECO:0000256" key="1">
    <source>
        <dbReference type="ARBA" id="ARBA00023002"/>
    </source>
</evidence>
<evidence type="ECO:0000259" key="2">
    <source>
        <dbReference type="Pfam" id="PF00465"/>
    </source>
</evidence>
<dbReference type="GO" id="GO:0004022">
    <property type="term" value="F:alcohol dehydrogenase (NAD+) activity"/>
    <property type="evidence" value="ECO:0007669"/>
    <property type="project" value="UniProtKB-EC"/>
</dbReference>
<dbReference type="InterPro" id="IPR056798">
    <property type="entry name" value="ADH_Fe_C"/>
</dbReference>
<dbReference type="HOGENOM" id="CLU_007207_0_0_9"/>
<dbReference type="InterPro" id="IPR039697">
    <property type="entry name" value="Alcohol_dehydrogenase_Fe"/>
</dbReference>
<dbReference type="eggNOG" id="COG1454">
    <property type="taxonomic scope" value="Bacteria"/>
</dbReference>
<evidence type="ECO:0000313" key="4">
    <source>
        <dbReference type="EMBL" id="EEP28792.1"/>
    </source>
</evidence>
<reference evidence="4" key="1">
    <citation type="submission" date="2009-04" db="EMBL/GenBank/DDBJ databases">
        <authorList>
            <person name="Weinstock G."/>
            <person name="Sodergren E."/>
            <person name="Clifton S."/>
            <person name="Fulton L."/>
            <person name="Fulton B."/>
            <person name="Courtney L."/>
            <person name="Fronick C."/>
            <person name="Harrison M."/>
            <person name="Strong C."/>
            <person name="Farmer C."/>
            <person name="Delahaunty K."/>
            <person name="Markovic C."/>
            <person name="Hall O."/>
            <person name="Minx P."/>
            <person name="Tomlinson C."/>
            <person name="Mitreva M."/>
            <person name="Nelson J."/>
            <person name="Hou S."/>
            <person name="Wollam A."/>
            <person name="Pepin K.H."/>
            <person name="Johnson M."/>
            <person name="Bhonagiri V."/>
            <person name="Nash W.E."/>
            <person name="Warren W."/>
            <person name="Chinwalla A."/>
            <person name="Mardis E.R."/>
            <person name="Wilson R.K."/>
        </authorList>
    </citation>
    <scope>NUCLEOTIDE SEQUENCE [LARGE SCALE GENOMIC DNA]</scope>
    <source>
        <strain evidence="4">DSM 14600</strain>
    </source>
</reference>
<dbReference type="AlphaFoldDB" id="C4G863"/>
<gene>
    <name evidence="4" type="ORF">GCWU000342_00134</name>
</gene>
<dbReference type="PROSITE" id="PS00913">
    <property type="entry name" value="ADH_IRON_1"/>
    <property type="match status" value="1"/>
</dbReference>
<keyword evidence="5" id="KW-1185">Reference proteome</keyword>
<organism evidence="4 5">
    <name type="scientific">Shuttleworthella satelles DSM 14600</name>
    <dbReference type="NCBI Taxonomy" id="626523"/>
    <lineage>
        <taxon>Bacteria</taxon>
        <taxon>Bacillati</taxon>
        <taxon>Bacillota</taxon>
        <taxon>Clostridia</taxon>
        <taxon>Lachnospirales</taxon>
        <taxon>Lachnospiraceae</taxon>
        <taxon>Shuttleworthella</taxon>
    </lineage>
</organism>
<dbReference type="Proteomes" id="UP000003494">
    <property type="component" value="Unassembled WGS sequence"/>
</dbReference>
<keyword evidence="1 4" id="KW-0560">Oxidoreductase</keyword>
<feature type="domain" description="Alcohol dehydrogenase iron-type/glycerol dehydrogenase GldA" evidence="2">
    <location>
        <begin position="36"/>
        <end position="202"/>
    </location>
</feature>
<sequence>MQKSIVIYRVCRFTQAREDSRFFISQEENAMKFYMPARLYEESDVVAKHAKEITALGKKALIVTGAHSAKKTGAQADLTEILSDAGMDYEIFDQVEENPSTRTIMQACRSADVADCDFVVGIGGGSPLDAAKAIALMLAHPNWKEEKLYQNGQDNSHLPLVCIPTTCGTGSELTGVSVLTRREQGLKGSIPYVLFPDLALVDGKYLAKAPKRLIANTATDALAHLIEAYANTGADDYTRMLVDRGLEVWAESKNFLLGLEEADDARYSRLMLASSLAGMSIAQAGTTVPHGLSYNLTLEAQIPHGIAVGYFQAGYLRECPAQMRDHLLEKAGFASPGDLDAFFRQICQVPQVSQEVLAHCLTAVMNTPAKREICPFDANEQVLRRIAGLK</sequence>
<dbReference type="EMBL" id="ACIP02000001">
    <property type="protein sequence ID" value="EEP28792.1"/>
    <property type="molecule type" value="Genomic_DNA"/>
</dbReference>
<name>C4G863_9FIRM</name>
<accession>C4G863</accession>
<dbReference type="FunFam" id="3.40.50.1970:FF:000003">
    <property type="entry name" value="Alcohol dehydrogenase, iron-containing"/>
    <property type="match status" value="1"/>
</dbReference>
<dbReference type="InterPro" id="IPR001670">
    <property type="entry name" value="ADH_Fe/GldA"/>
</dbReference>
<evidence type="ECO:0000313" key="5">
    <source>
        <dbReference type="Proteomes" id="UP000003494"/>
    </source>
</evidence>
<dbReference type="Gene3D" id="3.40.50.1970">
    <property type="match status" value="1"/>
</dbReference>
<dbReference type="Pfam" id="PF25137">
    <property type="entry name" value="ADH_Fe_C"/>
    <property type="match status" value="1"/>
</dbReference>
<feature type="domain" description="Fe-containing alcohol dehydrogenase-like C-terminal" evidence="3">
    <location>
        <begin position="215"/>
        <end position="308"/>
    </location>
</feature>
<dbReference type="CDD" id="cd08181">
    <property type="entry name" value="PPD-like"/>
    <property type="match status" value="1"/>
</dbReference>
<dbReference type="InterPro" id="IPR018211">
    <property type="entry name" value="ADH_Fe_CS"/>
</dbReference>